<dbReference type="AlphaFoldDB" id="A0A3M6BX08"/>
<name>A0A3M6BX08_PSEYM</name>
<dbReference type="Proteomes" id="UP000271631">
    <property type="component" value="Unassembled WGS sequence"/>
</dbReference>
<comment type="caution">
    <text evidence="1">The sequence shown here is derived from an EMBL/GenBank/DDBJ whole genome shotgun (WGS) entry which is preliminary data.</text>
</comment>
<protein>
    <submittedName>
        <fullName evidence="1">Uncharacterized protein</fullName>
    </submittedName>
</protein>
<sequence>MPLRCSCVGKKIEQRPIPVTSGAVAVEEYRDRTPDRAGKAAIAPEGLMADGSGCVSNPEQDLANLPPPKDSNAAFGRLDYNHTHWAYDTSRV</sequence>
<evidence type="ECO:0000313" key="2">
    <source>
        <dbReference type="Proteomes" id="UP000271631"/>
    </source>
</evidence>
<organism evidence="1 2">
    <name type="scientific">Pseudomonas syringae pv. maculicola</name>
    <dbReference type="NCBI Taxonomy" id="59511"/>
    <lineage>
        <taxon>Bacteria</taxon>
        <taxon>Pseudomonadati</taxon>
        <taxon>Pseudomonadota</taxon>
        <taxon>Gammaproteobacteria</taxon>
        <taxon>Pseudomonadales</taxon>
        <taxon>Pseudomonadaceae</taxon>
        <taxon>Pseudomonas</taxon>
    </lineage>
</organism>
<accession>A0A3M6BX08</accession>
<gene>
    <name evidence="1" type="ORF">ALP13_200179</name>
</gene>
<dbReference type="EMBL" id="RBUQ01000189">
    <property type="protein sequence ID" value="RMV35806.1"/>
    <property type="molecule type" value="Genomic_DNA"/>
</dbReference>
<reference evidence="1 2" key="1">
    <citation type="submission" date="2018-08" db="EMBL/GenBank/DDBJ databases">
        <title>Recombination of ecologically and evolutionarily significant loci maintains genetic cohesion in the Pseudomonas syringae species complex.</title>
        <authorList>
            <person name="Dillon M."/>
            <person name="Thakur S."/>
            <person name="Almeida R.N.D."/>
            <person name="Weir B.S."/>
            <person name="Guttman D.S."/>
        </authorList>
    </citation>
    <scope>NUCLEOTIDE SEQUENCE [LARGE SCALE GENOMIC DNA]</scope>
    <source>
        <strain evidence="1 2">ICMP 11281</strain>
    </source>
</reference>
<evidence type="ECO:0000313" key="1">
    <source>
        <dbReference type="EMBL" id="RMV35806.1"/>
    </source>
</evidence>
<proteinExistence type="predicted"/>